<dbReference type="CDD" id="cd00201">
    <property type="entry name" value="WW"/>
    <property type="match status" value="1"/>
</dbReference>
<proteinExistence type="predicted"/>
<dbReference type="SMART" id="SM00456">
    <property type="entry name" value="WW"/>
    <property type="match status" value="1"/>
</dbReference>
<feature type="compositionally biased region" description="Basic and acidic residues" evidence="1">
    <location>
        <begin position="1426"/>
        <end position="1435"/>
    </location>
</feature>
<feature type="region of interest" description="Disordered" evidence="1">
    <location>
        <begin position="1404"/>
        <end position="1435"/>
    </location>
</feature>
<dbReference type="PROSITE" id="PS01159">
    <property type="entry name" value="WW_DOMAIN_1"/>
    <property type="match status" value="1"/>
</dbReference>
<keyword evidence="4" id="KW-1185">Reference proteome</keyword>
<organism evidence="3 4">
    <name type="scientific">Durusdinium trenchii</name>
    <dbReference type="NCBI Taxonomy" id="1381693"/>
    <lineage>
        <taxon>Eukaryota</taxon>
        <taxon>Sar</taxon>
        <taxon>Alveolata</taxon>
        <taxon>Dinophyceae</taxon>
        <taxon>Suessiales</taxon>
        <taxon>Symbiodiniaceae</taxon>
        <taxon>Durusdinium</taxon>
    </lineage>
</organism>
<dbReference type="Gene3D" id="2.20.70.10">
    <property type="match status" value="1"/>
</dbReference>
<dbReference type="PROSITE" id="PS50020">
    <property type="entry name" value="WW_DOMAIN_2"/>
    <property type="match status" value="1"/>
</dbReference>
<dbReference type="InterPro" id="IPR001202">
    <property type="entry name" value="WW_dom"/>
</dbReference>
<feature type="domain" description="WW" evidence="2">
    <location>
        <begin position="1454"/>
        <end position="1487"/>
    </location>
</feature>
<dbReference type="InterPro" id="IPR036020">
    <property type="entry name" value="WW_dom_sf"/>
</dbReference>
<evidence type="ECO:0000256" key="1">
    <source>
        <dbReference type="SAM" id="MobiDB-lite"/>
    </source>
</evidence>
<gene>
    <name evidence="3" type="ORF">CCMP2556_LOCUS26577</name>
</gene>
<comment type="caution">
    <text evidence="3">The sequence shown here is derived from an EMBL/GenBank/DDBJ whole genome shotgun (WGS) entry which is preliminary data.</text>
</comment>
<evidence type="ECO:0000313" key="3">
    <source>
        <dbReference type="EMBL" id="CAK9052710.1"/>
    </source>
</evidence>
<accession>A0ABP0MMJ4</accession>
<dbReference type="Proteomes" id="UP001642484">
    <property type="component" value="Unassembled WGS sequence"/>
</dbReference>
<dbReference type="Pfam" id="PF00397">
    <property type="entry name" value="WW"/>
    <property type="match status" value="1"/>
</dbReference>
<protein>
    <recommendedName>
        <fullName evidence="2">WW domain-containing protein</fullName>
    </recommendedName>
</protein>
<name>A0ABP0MMJ4_9DINO</name>
<dbReference type="SUPFAM" id="SSF51045">
    <property type="entry name" value="WW domain"/>
    <property type="match status" value="1"/>
</dbReference>
<evidence type="ECO:0000313" key="4">
    <source>
        <dbReference type="Proteomes" id="UP001642484"/>
    </source>
</evidence>
<reference evidence="3 4" key="1">
    <citation type="submission" date="2024-02" db="EMBL/GenBank/DDBJ databases">
        <authorList>
            <person name="Chen Y."/>
            <person name="Shah S."/>
            <person name="Dougan E. K."/>
            <person name="Thang M."/>
            <person name="Chan C."/>
        </authorList>
    </citation>
    <scope>NUCLEOTIDE SEQUENCE [LARGE SCALE GENOMIC DNA]</scope>
</reference>
<evidence type="ECO:0000259" key="2">
    <source>
        <dbReference type="PROSITE" id="PS50020"/>
    </source>
</evidence>
<sequence>MSQEMFANEIPVPVAVSGRMWHPLETGLIGMPEVPQVIIRGPYDMGGCGDLEVIADTSSLSGGRRWKSVVWECLETRPDGTLPQESQDRLYSACQTRITPLMAQKPWCGLDFKPKGVAQTCELRVVIPSSTWCGLSQLTVGVTLTRADGYKAYGRWTTRILPLTRIPAAGAVGPTEVTVSPQRLQGHPVNRLRLEVSSESDAQMIGRCSCNLTRAPNPDGSESRVVVDWYYGEVKNGMEPRLFEMTKILSDESASANVLEIQLRGELMKPNSQWLFYARVAYAIHGAEEGSYVPFHISVGPLEAPMVKVNGPYRANNEQCSFVLDASGSRAREIMYSLDTLGRRLTEGEARMLQNSSLPDINSGLQYMWRVRQLAAGSDDQQDLIVPSAMVEIAEIENSRSSQLLVKQALLKEGLYVFTAEVYDALYPSLVAAVNTTVLVDKKENLPVIMAEGPSAKIGPSDPVEATFIQTCIVQTTKSDIERTHVVLLMRGIMGQPRSYMRAYKELTWTYKIRDIAGGVSNSLWIYTSADRADLQAGFVYSYRLLTSSLPKESFKLSEYKDELLKAGHSSEGPLRDLGVQPTTDVESIAVLQVDTEPFGMHWGPFAGTLDVLDPVGRIGIAMSDVFRLQQAWATDMPPLEYTFYYGEVPEEKRSDFMAELGNFETDILTDHRLSALVPENAMVPLSDWSQSPTLALPLKEGMYVFEGRARDATGLEAKKYMVAWSHPAYVERVITSYDRVTHLEAYMRRSRQAILQVRAFNRGSVSVVPVCAAVFALPDMYDYDFRSMVEWNPASGLPMPNLSQPIYGAPIVSRETRSEVIAYLRDIMGVLYDIIYALEPDSLGADTRRLQEQYWKDTTSNLSTPLHMEVVAGALAHLSANLAPIGDPELFVFLGTLTSGLVERVRGARGDIRKAGNAPQDLVKTLSYLLASTRPIDKPREGVLSLNISENVQARLSSEIIRTAVALGDVMAAIADPGGPPTAIKQAMPKGEFMNVVDGDLVVTIIKKKLIDIIEDGVQTQPDYQSMLRWIYPQINIAGLGPPGADGIAWAGDADILFNEAAKQCQEAQEDFLQTITMTTISWPISPFLYATGSLIGMNANVTVPYTVQMRSCGQPVVLQGASGKIQLTFRLSPDVVRDRRWGYGDKTPYRVAWWEDREDITAQGERMRRWTIHGCKTSWSRTQEDIVTAQCDRLPSSQGSVMAVELVPRPVNIVQAAPARNRNVHNIISYTLFCFMIRWTILLVWAYKADVTFWPSEKQLMKLLYLPWERKWRERLRRGRLPPAEPITWNPLINDFWFQTKMLWIERLIALFCAIKALRGSELFYSVEVRELMKMRSGDRDVTYERFVDSMNDKDQREKIQYVKEQRSLAAVEGRKAAWQDKAAVEAFQDQEVPASRRLPLHHEGQHGAPEPGASLAGIPGGGSKEEDTSGEDELRAAVMASLEAAKNSQEVILPAGWEMQTTPEGHEFYVNLRANLTQWQVPKLPPHWEERFSRKGEVLNLQREIKTWIHVHSARWQSRGQ</sequence>
<dbReference type="EMBL" id="CAXAMN010018602">
    <property type="protein sequence ID" value="CAK9052710.1"/>
    <property type="molecule type" value="Genomic_DNA"/>
</dbReference>